<keyword evidence="1 4" id="KW-0489">Methyltransferase</keyword>
<dbReference type="EC" id="2.1.1.298" evidence="4"/>
<evidence type="ECO:0000256" key="3">
    <source>
        <dbReference type="ARBA" id="ARBA00022691"/>
    </source>
</evidence>
<dbReference type="Gene3D" id="1.10.8.10">
    <property type="entry name" value="DNA helicase RuvA subunit, C-terminal domain"/>
    <property type="match status" value="1"/>
</dbReference>
<dbReference type="SUPFAM" id="SSF53335">
    <property type="entry name" value="S-adenosyl-L-methionine-dependent methyltransferases"/>
    <property type="match status" value="1"/>
</dbReference>
<dbReference type="GO" id="GO:0005840">
    <property type="term" value="C:ribosome"/>
    <property type="evidence" value="ECO:0007669"/>
    <property type="project" value="UniProtKB-KW"/>
</dbReference>
<dbReference type="PANTHER" id="PTHR47806:SF1">
    <property type="entry name" value="RIBOSOMAL PROTEIN UL3 GLUTAMINE METHYLTRANSFERASE"/>
    <property type="match status" value="1"/>
</dbReference>
<dbReference type="Proteomes" id="UP001500392">
    <property type="component" value="Unassembled WGS sequence"/>
</dbReference>
<sequence length="305" mass="33909">MSNRNEISGELYTLRDYLRWAISEFGRAGLFFGHGTDNAYDEARVLVLHSLNLPLDIDPALLDARLTLAEREAVLLLIKRRVDERVPAAYLTHEAWFAGLSFYVDERVLVPRSPIAELIAQDFEPWLGGMQPRRILDLCSGSGCIGIACAYQFHEARVDLVDISLDALNVADINIARHELADRVSAVQSDVFDLLADQKYDLIVSNPPYVDAEDLAAMPAEYQREPALGLASGPDGLDITRRILRDAADYLSEDGVLIVEVGNSCVALDDAFPTVPFMWLEFEHGGHGVFVMSREQLIENAESFS</sequence>
<name>A0ABP7WCA4_9GAMM</name>
<evidence type="ECO:0000256" key="1">
    <source>
        <dbReference type="ARBA" id="ARBA00022603"/>
    </source>
</evidence>
<dbReference type="InterPro" id="IPR007848">
    <property type="entry name" value="Small_mtfrase_dom"/>
</dbReference>
<dbReference type="InterPro" id="IPR017127">
    <property type="entry name" value="Ribosome_uL3_MTase"/>
</dbReference>
<dbReference type="InterPro" id="IPR002052">
    <property type="entry name" value="DNA_methylase_N6_adenine_CS"/>
</dbReference>
<evidence type="ECO:0000256" key="2">
    <source>
        <dbReference type="ARBA" id="ARBA00022679"/>
    </source>
</evidence>
<gene>
    <name evidence="4 6" type="primary">prmB</name>
    <name evidence="6" type="ORF">GCM10022414_05080</name>
</gene>
<proteinExistence type="inferred from homology"/>
<dbReference type="InterPro" id="IPR004556">
    <property type="entry name" value="HemK-like"/>
</dbReference>
<comment type="similarity">
    <text evidence="4">Belongs to the protein N5-glutamine methyltransferase family. PrmB subfamily.</text>
</comment>
<keyword evidence="2 4" id="KW-0808">Transferase</keyword>
<dbReference type="PROSITE" id="PS00092">
    <property type="entry name" value="N6_MTASE"/>
    <property type="match status" value="1"/>
</dbReference>
<comment type="catalytic activity">
    <reaction evidence="4">
        <text>L-glutaminyl-[ribosomal protein uL3] + S-adenosyl-L-methionine = N(5)-methyl-L-glutaminyl-[ribosomal protein uL3] + S-adenosyl-L-homocysteine + H(+)</text>
        <dbReference type="Rhea" id="RHEA:45020"/>
        <dbReference type="Rhea" id="RHEA-COMP:11063"/>
        <dbReference type="Rhea" id="RHEA-COMP:11064"/>
        <dbReference type="ChEBI" id="CHEBI:15378"/>
        <dbReference type="ChEBI" id="CHEBI:30011"/>
        <dbReference type="ChEBI" id="CHEBI:57856"/>
        <dbReference type="ChEBI" id="CHEBI:59789"/>
        <dbReference type="ChEBI" id="CHEBI:61891"/>
        <dbReference type="EC" id="2.1.1.298"/>
    </reaction>
</comment>
<evidence type="ECO:0000259" key="5">
    <source>
        <dbReference type="Pfam" id="PF05175"/>
    </source>
</evidence>
<keyword evidence="3 4" id="KW-0949">S-adenosyl-L-methionine</keyword>
<dbReference type="InterPro" id="IPR029063">
    <property type="entry name" value="SAM-dependent_MTases_sf"/>
</dbReference>
<feature type="domain" description="Methyltransferase small" evidence="5">
    <location>
        <begin position="132"/>
        <end position="214"/>
    </location>
</feature>
<dbReference type="Gene3D" id="3.40.50.150">
    <property type="entry name" value="Vaccinia Virus protein VP39"/>
    <property type="match status" value="1"/>
</dbReference>
<keyword evidence="7" id="KW-1185">Reference proteome</keyword>
<comment type="function">
    <text evidence="4">Methylates ribosomal protein uL3 on a specific glutamine residue.</text>
</comment>
<evidence type="ECO:0000313" key="6">
    <source>
        <dbReference type="EMBL" id="GAA4085272.1"/>
    </source>
</evidence>
<dbReference type="PIRSF" id="PIRSF037167">
    <property type="entry name" value="Mtase_YfcB_prd"/>
    <property type="match status" value="1"/>
</dbReference>
<evidence type="ECO:0000313" key="7">
    <source>
        <dbReference type="Proteomes" id="UP001500392"/>
    </source>
</evidence>
<dbReference type="PANTHER" id="PTHR47806">
    <property type="entry name" value="50S RIBOSOMAL PROTEIN L3 GLUTAMINE METHYLTRANSFERASE"/>
    <property type="match status" value="1"/>
</dbReference>
<organism evidence="6 7">
    <name type="scientific">Zhongshania borealis</name>
    <dbReference type="NCBI Taxonomy" id="889488"/>
    <lineage>
        <taxon>Bacteria</taxon>
        <taxon>Pseudomonadati</taxon>
        <taxon>Pseudomonadota</taxon>
        <taxon>Gammaproteobacteria</taxon>
        <taxon>Cellvibrionales</taxon>
        <taxon>Spongiibacteraceae</taxon>
        <taxon>Zhongshania</taxon>
    </lineage>
</organism>
<dbReference type="GO" id="GO:0032259">
    <property type="term" value="P:methylation"/>
    <property type="evidence" value="ECO:0007669"/>
    <property type="project" value="UniProtKB-KW"/>
</dbReference>
<comment type="caution">
    <text evidence="6">The sequence shown here is derived from an EMBL/GenBank/DDBJ whole genome shotgun (WGS) entry which is preliminary data.</text>
</comment>
<dbReference type="Pfam" id="PF05175">
    <property type="entry name" value="MTS"/>
    <property type="match status" value="1"/>
</dbReference>
<keyword evidence="6" id="KW-0689">Ribosomal protein</keyword>
<protein>
    <recommendedName>
        <fullName evidence="4">Ribosomal protein uL3 glutamine methyltransferase</fullName>
        <shortName evidence="4">uL3 MTase</shortName>
        <ecNumber evidence="4">2.1.1.298</ecNumber>
    </recommendedName>
    <alternativeName>
        <fullName evidence="4">N5-glutamine methyltransferase PrmB</fullName>
    </alternativeName>
</protein>
<accession>A0ABP7WCA4</accession>
<dbReference type="CDD" id="cd02440">
    <property type="entry name" value="AdoMet_MTases"/>
    <property type="match status" value="1"/>
</dbReference>
<dbReference type="NCBIfam" id="TIGR00536">
    <property type="entry name" value="hemK_fam"/>
    <property type="match status" value="1"/>
</dbReference>
<dbReference type="EMBL" id="BAABDM010000001">
    <property type="protein sequence ID" value="GAA4085272.1"/>
    <property type="molecule type" value="Genomic_DNA"/>
</dbReference>
<keyword evidence="6" id="KW-0687">Ribonucleoprotein</keyword>
<dbReference type="GO" id="GO:0008168">
    <property type="term" value="F:methyltransferase activity"/>
    <property type="evidence" value="ECO:0007669"/>
    <property type="project" value="UniProtKB-KW"/>
</dbReference>
<evidence type="ECO:0000256" key="4">
    <source>
        <dbReference type="HAMAP-Rule" id="MF_02125"/>
    </source>
</evidence>
<reference evidence="7" key="1">
    <citation type="journal article" date="2019" name="Int. J. Syst. Evol. Microbiol.">
        <title>The Global Catalogue of Microorganisms (GCM) 10K type strain sequencing project: providing services to taxonomists for standard genome sequencing and annotation.</title>
        <authorList>
            <consortium name="The Broad Institute Genomics Platform"/>
            <consortium name="The Broad Institute Genome Sequencing Center for Infectious Disease"/>
            <person name="Wu L."/>
            <person name="Ma J."/>
        </authorList>
    </citation>
    <scope>NUCLEOTIDE SEQUENCE [LARGE SCALE GENOMIC DNA]</scope>
    <source>
        <strain evidence="7">JCM 17304</strain>
    </source>
</reference>
<dbReference type="HAMAP" id="MF_02125">
    <property type="entry name" value="L3_methyltr_PrmB"/>
    <property type="match status" value="1"/>
</dbReference>
<dbReference type="NCBIfam" id="TIGR03533">
    <property type="entry name" value="L3_gln_methyl"/>
    <property type="match status" value="1"/>
</dbReference>